<dbReference type="KEGG" id="nch:A0U93_07585"/>
<reference evidence="1 2" key="1">
    <citation type="submission" date="2016-03" db="EMBL/GenBank/DDBJ databases">
        <title>Acetic acid bacteria sequencing.</title>
        <authorList>
            <person name="Brandt J."/>
            <person name="Jakob F."/>
            <person name="Vogel R.F."/>
        </authorList>
    </citation>
    <scope>NUCLEOTIDE SEQUENCE [LARGE SCALE GENOMIC DNA]</scope>
    <source>
        <strain evidence="1 2">NBRC 101099</strain>
    </source>
</reference>
<keyword evidence="2" id="KW-1185">Reference proteome</keyword>
<protein>
    <submittedName>
        <fullName evidence="1">Uncharacterized protein</fullName>
    </submittedName>
</protein>
<dbReference type="STRING" id="320497.A0U93_07585"/>
<name>A0A1U9KQ26_9PROT</name>
<dbReference type="Proteomes" id="UP000188604">
    <property type="component" value="Chromosome"/>
</dbReference>
<dbReference type="AlphaFoldDB" id="A0A1U9KQ26"/>
<evidence type="ECO:0000313" key="1">
    <source>
        <dbReference type="EMBL" id="AQS87820.1"/>
    </source>
</evidence>
<dbReference type="PROSITE" id="PS51257">
    <property type="entry name" value="PROKAR_LIPOPROTEIN"/>
    <property type="match status" value="1"/>
</dbReference>
<evidence type="ECO:0000313" key="2">
    <source>
        <dbReference type="Proteomes" id="UP000188604"/>
    </source>
</evidence>
<gene>
    <name evidence="1" type="ORF">A0U93_07585</name>
</gene>
<accession>A0A1U9KQ26</accession>
<dbReference type="EMBL" id="CP014691">
    <property type="protein sequence ID" value="AQS87820.1"/>
    <property type="molecule type" value="Genomic_DNA"/>
</dbReference>
<dbReference type="RefSeq" id="WP_174807223.1">
    <property type="nucleotide sequence ID" value="NZ_BJXS01000002.1"/>
</dbReference>
<sequence>MYIMRRLGRIASLLCVTAACAHAAPPPKDNPRLRALFDADQSARENGPINWTILTRQDAERRAELRKMMTNHTLSTGLDYYEAAFIEQHGQEPEDFLLAHALAMGALAKGYTDARWIAAATLDRYLQNTKHPQIFGTQTILRTNATTHQENPPTREPFDTTLVPDSLRLILGVPDLKTLASRLAAKDFNSAEDDN</sequence>
<proteinExistence type="predicted"/>
<organism evidence="1 2">
    <name type="scientific">Neoasaia chiangmaiensis</name>
    <dbReference type="NCBI Taxonomy" id="320497"/>
    <lineage>
        <taxon>Bacteria</taxon>
        <taxon>Pseudomonadati</taxon>
        <taxon>Pseudomonadota</taxon>
        <taxon>Alphaproteobacteria</taxon>
        <taxon>Acetobacterales</taxon>
        <taxon>Acetobacteraceae</taxon>
        <taxon>Neoasaia</taxon>
    </lineage>
</organism>